<dbReference type="EMBL" id="QGMJ01000826">
    <property type="protein sequence ID" value="TVY33310.1"/>
    <property type="molecule type" value="Genomic_DNA"/>
</dbReference>
<dbReference type="OrthoDB" id="10021397at2759"/>
<sequence length="565" mass="60553">MDSPNTKTPNASEGITEPLPQPLPKPEEELQISHAEDGGGSGGGRQIHGFKWVLVISSVLTSTFLFGLDTTIVADIQPAIISEFNAIKKLPWISVAFLLLSASTTLFWGQVYGQYNTKVLYITCVLIFEIGSIICGATQNIDGLIVGRAICGLGGTGMYTGALTLLSIFPAEHERSMYIGLTGLTWGTGMLLGPIIGGAFTSSSATWRWGFYLNPCVAALYFPVYIFILPSFHPRPMATRRERFSEIDVLSTILLTGAYLALLMAIQFGGVIYPWGSARIIALFVVGFVLAMAFLAQQTWSIGTSPSRRAFPLQFLRSRSLCILFILEACASSMLFVAVYFIPLYFQFIRHDSAIRAGVRLIPLIVFMVFTIVLNGIVMSRYGRYMPWFFAGGALGLIGSALLFTIGVSTSAGHIYGYSILVGAGAGCFLQLPFSVVQALVEPHLIPKAIGFVTLAQLSAPGFVLAVINAVFLNEAAGNITKALSDVPRKTVMGILSGVGSAAFERLDERAQGLVLGYIVKGLGKGYIVAMTSGGLAIVLSVFLPRGKMLEGRTNGDGDGDGNGR</sequence>
<evidence type="ECO:0000256" key="4">
    <source>
        <dbReference type="ARBA" id="ARBA00022692"/>
    </source>
</evidence>
<dbReference type="Pfam" id="PF07690">
    <property type="entry name" value="MFS_1"/>
    <property type="match status" value="1"/>
</dbReference>
<dbReference type="GO" id="GO:0022857">
    <property type="term" value="F:transmembrane transporter activity"/>
    <property type="evidence" value="ECO:0007669"/>
    <property type="project" value="InterPro"/>
</dbReference>
<feature type="transmembrane region" description="Helical" evidence="8">
    <location>
        <begin position="358"/>
        <end position="378"/>
    </location>
</feature>
<evidence type="ECO:0000259" key="9">
    <source>
        <dbReference type="PROSITE" id="PS50850"/>
    </source>
</evidence>
<feature type="transmembrane region" description="Helical" evidence="8">
    <location>
        <begin position="178"/>
        <end position="197"/>
    </location>
</feature>
<feature type="transmembrane region" description="Helical" evidence="8">
    <location>
        <begin position="119"/>
        <end position="139"/>
    </location>
</feature>
<evidence type="ECO:0000313" key="11">
    <source>
        <dbReference type="Proteomes" id="UP000462212"/>
    </source>
</evidence>
<dbReference type="Proteomes" id="UP000462212">
    <property type="component" value="Unassembled WGS sequence"/>
</dbReference>
<protein>
    <submittedName>
        <fullName evidence="10">Efflux pump</fullName>
    </submittedName>
</protein>
<feature type="transmembrane region" description="Helical" evidence="8">
    <location>
        <begin position="52"/>
        <end position="72"/>
    </location>
</feature>
<feature type="domain" description="Major facilitator superfamily (MFS) profile" evidence="9">
    <location>
        <begin position="55"/>
        <end position="549"/>
    </location>
</feature>
<proteinExistence type="inferred from homology"/>
<feature type="transmembrane region" description="Helical" evidence="8">
    <location>
        <begin position="385"/>
        <end position="409"/>
    </location>
</feature>
<feature type="transmembrane region" description="Helical" evidence="8">
    <location>
        <begin position="92"/>
        <end position="112"/>
    </location>
</feature>
<evidence type="ECO:0000256" key="7">
    <source>
        <dbReference type="SAM" id="MobiDB-lite"/>
    </source>
</evidence>
<keyword evidence="6 8" id="KW-0472">Membrane</keyword>
<evidence type="ECO:0000256" key="6">
    <source>
        <dbReference type="ARBA" id="ARBA00023136"/>
    </source>
</evidence>
<dbReference type="AlphaFoldDB" id="A0A8H8U7H8"/>
<feature type="transmembrane region" description="Helical" evidence="8">
    <location>
        <begin position="321"/>
        <end position="346"/>
    </location>
</feature>
<reference evidence="10 11" key="1">
    <citation type="submission" date="2018-05" db="EMBL/GenBank/DDBJ databases">
        <title>Genome sequencing and assembly of the regulated plant pathogen Lachnellula willkommii and related sister species for the development of diagnostic species identification markers.</title>
        <authorList>
            <person name="Giroux E."/>
            <person name="Bilodeau G."/>
        </authorList>
    </citation>
    <scope>NUCLEOTIDE SEQUENCE [LARGE SCALE GENOMIC DNA]</scope>
    <source>
        <strain evidence="10 11">CBS 197.66</strain>
    </source>
</reference>
<evidence type="ECO:0000256" key="3">
    <source>
        <dbReference type="ARBA" id="ARBA00022448"/>
    </source>
</evidence>
<feature type="transmembrane region" description="Helical" evidence="8">
    <location>
        <begin position="526"/>
        <end position="544"/>
    </location>
</feature>
<feature type="transmembrane region" description="Helical" evidence="8">
    <location>
        <begin position="415"/>
        <end position="437"/>
    </location>
</feature>
<keyword evidence="11" id="KW-1185">Reference proteome</keyword>
<dbReference type="InterPro" id="IPR036259">
    <property type="entry name" value="MFS_trans_sf"/>
</dbReference>
<feature type="transmembrane region" description="Helical" evidence="8">
    <location>
        <begin position="280"/>
        <end position="300"/>
    </location>
</feature>
<keyword evidence="3" id="KW-0813">Transport</keyword>
<dbReference type="InterPro" id="IPR020846">
    <property type="entry name" value="MFS_dom"/>
</dbReference>
<evidence type="ECO:0000256" key="1">
    <source>
        <dbReference type="ARBA" id="ARBA00004141"/>
    </source>
</evidence>
<dbReference type="InterPro" id="IPR011701">
    <property type="entry name" value="MFS"/>
</dbReference>
<keyword evidence="4 8" id="KW-0812">Transmembrane</keyword>
<feature type="transmembrane region" description="Helical" evidence="8">
    <location>
        <begin position="145"/>
        <end position="166"/>
    </location>
</feature>
<gene>
    <name evidence="10" type="primary">DEP3_1</name>
    <name evidence="10" type="ORF">LSUB1_G006648</name>
</gene>
<feature type="transmembrane region" description="Helical" evidence="8">
    <location>
        <begin position="249"/>
        <end position="274"/>
    </location>
</feature>
<dbReference type="GO" id="GO:0005886">
    <property type="term" value="C:plasma membrane"/>
    <property type="evidence" value="ECO:0007669"/>
    <property type="project" value="TreeGrafter"/>
</dbReference>
<dbReference type="FunFam" id="1.20.1250.20:FF:000429">
    <property type="entry name" value="MFS drug efflux transporter, putative"/>
    <property type="match status" value="1"/>
</dbReference>
<name>A0A8H8U7H8_9HELO</name>
<dbReference type="PROSITE" id="PS50850">
    <property type="entry name" value="MFS"/>
    <property type="match status" value="1"/>
</dbReference>
<evidence type="ECO:0000256" key="8">
    <source>
        <dbReference type="SAM" id="Phobius"/>
    </source>
</evidence>
<feature type="region of interest" description="Disordered" evidence="7">
    <location>
        <begin position="1"/>
        <end position="28"/>
    </location>
</feature>
<evidence type="ECO:0000313" key="10">
    <source>
        <dbReference type="EMBL" id="TVY33310.1"/>
    </source>
</evidence>
<feature type="transmembrane region" description="Helical" evidence="8">
    <location>
        <begin position="209"/>
        <end position="228"/>
    </location>
</feature>
<feature type="compositionally biased region" description="Polar residues" evidence="7">
    <location>
        <begin position="1"/>
        <end position="13"/>
    </location>
</feature>
<evidence type="ECO:0000256" key="2">
    <source>
        <dbReference type="ARBA" id="ARBA00007520"/>
    </source>
</evidence>
<comment type="caution">
    <text evidence="10">The sequence shown here is derived from an EMBL/GenBank/DDBJ whole genome shotgun (WGS) entry which is preliminary data.</text>
</comment>
<feature type="transmembrane region" description="Helical" evidence="8">
    <location>
        <begin position="449"/>
        <end position="472"/>
    </location>
</feature>
<comment type="similarity">
    <text evidence="2">Belongs to the major facilitator superfamily. TCR/Tet family.</text>
</comment>
<keyword evidence="5 8" id="KW-1133">Transmembrane helix</keyword>
<accession>A0A8H8U7H8</accession>
<dbReference type="PANTHER" id="PTHR23501:SF12">
    <property type="entry name" value="MAJOR FACILITATOR SUPERFAMILY (MFS) PROFILE DOMAIN-CONTAINING PROTEIN-RELATED"/>
    <property type="match status" value="1"/>
</dbReference>
<comment type="subcellular location">
    <subcellularLocation>
        <location evidence="1">Membrane</location>
        <topology evidence="1">Multi-pass membrane protein</topology>
    </subcellularLocation>
</comment>
<dbReference type="PANTHER" id="PTHR23501">
    <property type="entry name" value="MAJOR FACILITATOR SUPERFAMILY"/>
    <property type="match status" value="1"/>
</dbReference>
<evidence type="ECO:0000256" key="5">
    <source>
        <dbReference type="ARBA" id="ARBA00022989"/>
    </source>
</evidence>
<dbReference type="Gene3D" id="1.20.1250.20">
    <property type="entry name" value="MFS general substrate transporter like domains"/>
    <property type="match status" value="2"/>
</dbReference>
<dbReference type="SUPFAM" id="SSF103473">
    <property type="entry name" value="MFS general substrate transporter"/>
    <property type="match status" value="1"/>
</dbReference>
<organism evidence="10 11">
    <name type="scientific">Lachnellula subtilissima</name>
    <dbReference type="NCBI Taxonomy" id="602034"/>
    <lineage>
        <taxon>Eukaryota</taxon>
        <taxon>Fungi</taxon>
        <taxon>Dikarya</taxon>
        <taxon>Ascomycota</taxon>
        <taxon>Pezizomycotina</taxon>
        <taxon>Leotiomycetes</taxon>
        <taxon>Helotiales</taxon>
        <taxon>Lachnaceae</taxon>
        <taxon>Lachnellula</taxon>
    </lineage>
</organism>